<comment type="similarity">
    <text evidence="1">Belongs to the transposase IS21/IS408/IS1162 family.</text>
</comment>
<dbReference type="PROSITE" id="PS50994">
    <property type="entry name" value="INTEGRASE"/>
    <property type="match status" value="1"/>
</dbReference>
<dbReference type="STRING" id="1121353.H924_12865"/>
<dbReference type="PATRIC" id="fig|1121353.3.peg.2630"/>
<feature type="domain" description="Integrase catalytic" evidence="3">
    <location>
        <begin position="134"/>
        <end position="328"/>
    </location>
</feature>
<dbReference type="InterPro" id="IPR001584">
    <property type="entry name" value="Integrase_cat-core"/>
</dbReference>
<protein>
    <submittedName>
        <fullName evidence="4">ABC-type phosphate transport system, ATPase component</fullName>
    </submittedName>
</protein>
<dbReference type="InterPro" id="IPR036397">
    <property type="entry name" value="RNaseH_sf"/>
</dbReference>
<dbReference type="PANTHER" id="PTHR35004:SF8">
    <property type="entry name" value="TRANSPOSASE RV3428C-RELATED"/>
    <property type="match status" value="1"/>
</dbReference>
<dbReference type="GO" id="GO:0015074">
    <property type="term" value="P:DNA integration"/>
    <property type="evidence" value="ECO:0007669"/>
    <property type="project" value="InterPro"/>
</dbReference>
<feature type="region of interest" description="Disordered" evidence="2">
    <location>
        <begin position="491"/>
        <end position="519"/>
    </location>
</feature>
<dbReference type="SUPFAM" id="SSF53098">
    <property type="entry name" value="Ribonuclease H-like"/>
    <property type="match status" value="1"/>
</dbReference>
<dbReference type="InterPro" id="IPR054353">
    <property type="entry name" value="IstA-like_C"/>
</dbReference>
<organism evidence="4 5">
    <name type="scientific">Corynebacterium callunae DSM 20147</name>
    <dbReference type="NCBI Taxonomy" id="1121353"/>
    <lineage>
        <taxon>Bacteria</taxon>
        <taxon>Bacillati</taxon>
        <taxon>Actinomycetota</taxon>
        <taxon>Actinomycetes</taxon>
        <taxon>Mycobacteriales</taxon>
        <taxon>Corynebacteriaceae</taxon>
        <taxon>Corynebacterium</taxon>
    </lineage>
</organism>
<evidence type="ECO:0000256" key="1">
    <source>
        <dbReference type="ARBA" id="ARBA00009277"/>
    </source>
</evidence>
<keyword evidence="5" id="KW-1185">Reference proteome</keyword>
<feature type="compositionally biased region" description="Basic and acidic residues" evidence="2">
    <location>
        <begin position="491"/>
        <end position="504"/>
    </location>
</feature>
<dbReference type="KEGG" id="ccn:H924_12865"/>
<reference evidence="4 5" key="1">
    <citation type="submission" date="2013-02" db="EMBL/GenBank/DDBJ databases">
        <title>The complete genome sequence of Corynebacterium callunae DSM 20147.</title>
        <authorList>
            <person name="Ruckert C."/>
            <person name="Albersmeier A."/>
            <person name="Kalinowski J."/>
        </authorList>
    </citation>
    <scope>NUCLEOTIDE SEQUENCE [LARGE SCALE GENOMIC DNA]</scope>
    <source>
        <strain evidence="4 5">DSM 20147</strain>
    </source>
</reference>
<dbReference type="InterPro" id="IPR012337">
    <property type="entry name" value="RNaseH-like_sf"/>
</dbReference>
<dbReference type="NCBIfam" id="NF033546">
    <property type="entry name" value="transpos_IS21"/>
    <property type="match status" value="1"/>
</dbReference>
<name>M1UWF2_9CORY</name>
<evidence type="ECO:0000259" key="3">
    <source>
        <dbReference type="PROSITE" id="PS50994"/>
    </source>
</evidence>
<dbReference type="OrthoDB" id="2065409at2"/>
<dbReference type="GO" id="GO:0003676">
    <property type="term" value="F:nucleic acid binding"/>
    <property type="evidence" value="ECO:0007669"/>
    <property type="project" value="InterPro"/>
</dbReference>
<dbReference type="Gene3D" id="3.30.420.10">
    <property type="entry name" value="Ribonuclease H-like superfamily/Ribonuclease H"/>
    <property type="match status" value="1"/>
</dbReference>
<dbReference type="RefSeq" id="WP_015652414.1">
    <property type="nucleotide sequence ID" value="NC_020506.1"/>
</dbReference>
<evidence type="ECO:0000256" key="2">
    <source>
        <dbReference type="SAM" id="MobiDB-lite"/>
    </source>
</evidence>
<dbReference type="Proteomes" id="UP000011760">
    <property type="component" value="Chromosome"/>
</dbReference>
<dbReference type="eggNOG" id="COG4584">
    <property type="taxonomic scope" value="Bacteria"/>
</dbReference>
<proteinExistence type="inferred from homology"/>
<gene>
    <name evidence="4" type="ORF">H924_12865</name>
</gene>
<sequence length="519" mass="58089">MVNRIPAKRVLRLRAEGLSQRAIAASQHISRNSITAVYDAADRLNIDFEDIADVDDADVYALLFPGRGEHTSVFVQPDWAQVHKELAKVGVTLKLLHGEYTDQVLASVGVPMSYDRFCRGYERHVMVTGVDSRVGHKAARTVEVDWSGPTMELLDPVTGETRKVYLFVACLAFSRLAFVEPTLGMKQDTWLRAHVSMFEFFGGSVPRIVCDNLKTGVISHPRDGEIVLNDAYRELAAHYSAAILPGRVRAPKDKPAVENTVGHVATVVIAALRHQTFASLAELKIAIHKRITAYNAQAFQKRPGSRHSVFQEEEKSLLRPLPVVAYEISTWARRRRVARNGHVTWAKNYYSVPYIHVGEHVDLRITAQLVEVWQRDRRLASHVLLPATAINQYATREADLPEGKPWREWDRERLTQWATRVGPQTAQVVERMFESVPVDDQAVNPALAVLRLSRRYSPSRLETAASIGLASGIYSPRYGHLHPILATNRDKAGTTEVSEPDHEPAGYVRGASYYAGGEK</sequence>
<dbReference type="PANTHER" id="PTHR35004">
    <property type="entry name" value="TRANSPOSASE RV3428C-RELATED"/>
    <property type="match status" value="1"/>
</dbReference>
<dbReference type="HOGENOM" id="CLU_020626_11_0_11"/>
<dbReference type="AlphaFoldDB" id="M1UWF2"/>
<dbReference type="Pfam" id="PF22483">
    <property type="entry name" value="Mu-transpos_C_2"/>
    <property type="match status" value="1"/>
</dbReference>
<evidence type="ECO:0000313" key="4">
    <source>
        <dbReference type="EMBL" id="AGG67992.1"/>
    </source>
</evidence>
<evidence type="ECO:0000313" key="5">
    <source>
        <dbReference type="Proteomes" id="UP000011760"/>
    </source>
</evidence>
<accession>M1UWF2</accession>
<dbReference type="EMBL" id="CP004354">
    <property type="protein sequence ID" value="AGG67992.1"/>
    <property type="molecule type" value="Genomic_DNA"/>
</dbReference>